<dbReference type="GO" id="GO:0008675">
    <property type="term" value="F:2-dehydro-3-deoxy-phosphogluconate aldolase activity"/>
    <property type="evidence" value="ECO:0007669"/>
    <property type="project" value="UniProtKB-EC"/>
</dbReference>
<keyword evidence="3" id="KW-0119">Carbohydrate metabolism</keyword>
<organism evidence="4 5">
    <name type="scientific">Reinekea marina</name>
    <dbReference type="NCBI Taxonomy" id="1310421"/>
    <lineage>
        <taxon>Bacteria</taxon>
        <taxon>Pseudomonadati</taxon>
        <taxon>Pseudomonadota</taxon>
        <taxon>Gammaproteobacteria</taxon>
        <taxon>Oceanospirillales</taxon>
        <taxon>Saccharospirillaceae</taxon>
        <taxon>Reinekea</taxon>
    </lineage>
</organism>
<keyword evidence="1 4" id="KW-0456">Lyase</keyword>
<dbReference type="PANTHER" id="PTHR30246">
    <property type="entry name" value="2-KETO-3-DEOXY-6-PHOSPHOGLUCONATE ALDOLASE"/>
    <property type="match status" value="1"/>
</dbReference>
<dbReference type="EC" id="4.1.3.16" evidence="4"/>
<dbReference type="InterPro" id="IPR000887">
    <property type="entry name" value="Aldlse_KDPG_KHG"/>
</dbReference>
<name>A0ABV7WUF4_9GAMM</name>
<reference evidence="5" key="1">
    <citation type="journal article" date="2019" name="Int. J. Syst. Evol. Microbiol.">
        <title>The Global Catalogue of Microorganisms (GCM) 10K type strain sequencing project: providing services to taxonomists for standard genome sequencing and annotation.</title>
        <authorList>
            <consortium name="The Broad Institute Genomics Platform"/>
            <consortium name="The Broad Institute Genome Sequencing Center for Infectious Disease"/>
            <person name="Wu L."/>
            <person name="Ma J."/>
        </authorList>
    </citation>
    <scope>NUCLEOTIDE SEQUENCE [LARGE SCALE GENOMIC DNA]</scope>
    <source>
        <strain evidence="5">CECT 8288</strain>
    </source>
</reference>
<evidence type="ECO:0000256" key="1">
    <source>
        <dbReference type="ARBA" id="ARBA00023239"/>
    </source>
</evidence>
<accession>A0ABV7WUF4</accession>
<evidence type="ECO:0000256" key="3">
    <source>
        <dbReference type="ARBA" id="ARBA00023277"/>
    </source>
</evidence>
<sequence>MSKEIEAILALAAPVIPVLTVNRVEDALPLAMALKQGGIRVIEVTLRTDAAMNAIAEMKKIDGLLIGAGTVTREGQLHELLSIGADFAVSPGATPKLLEAGKRVGVPFLPAISSVSDMMQGIELGYRCFKFFPAEAAGGVESLKSFAGPFPDVSFCPTGGITEANFKHYLELPSVLCVGGSWLVPADAINQQDWSRVTQLAQSALGK</sequence>
<evidence type="ECO:0000313" key="5">
    <source>
        <dbReference type="Proteomes" id="UP001595710"/>
    </source>
</evidence>
<dbReference type="Proteomes" id="UP001595710">
    <property type="component" value="Unassembled WGS sequence"/>
</dbReference>
<dbReference type="Pfam" id="PF01081">
    <property type="entry name" value="Aldolase"/>
    <property type="match status" value="1"/>
</dbReference>
<keyword evidence="5" id="KW-1185">Reference proteome</keyword>
<evidence type="ECO:0000256" key="2">
    <source>
        <dbReference type="ARBA" id="ARBA00023270"/>
    </source>
</evidence>
<dbReference type="NCBIfam" id="TIGR01182">
    <property type="entry name" value="eda"/>
    <property type="match status" value="1"/>
</dbReference>
<gene>
    <name evidence="4" type="ORF">ACFOND_14905</name>
</gene>
<proteinExistence type="predicted"/>
<dbReference type="RefSeq" id="WP_215999520.1">
    <property type="nucleotide sequence ID" value="NZ_JAUFQI010000001.1"/>
</dbReference>
<dbReference type="InterPro" id="IPR031338">
    <property type="entry name" value="KDPG/KHG_AS_2"/>
</dbReference>
<keyword evidence="2" id="KW-0704">Schiff base</keyword>
<dbReference type="PROSITE" id="PS00159">
    <property type="entry name" value="ALDOLASE_KDPG_KHG_1"/>
    <property type="match status" value="1"/>
</dbReference>
<dbReference type="PROSITE" id="PS00160">
    <property type="entry name" value="ALDOLASE_KDPG_KHG_2"/>
    <property type="match status" value="1"/>
</dbReference>
<dbReference type="NCBIfam" id="NF004325">
    <property type="entry name" value="PRK05718.1"/>
    <property type="match status" value="1"/>
</dbReference>
<dbReference type="CDD" id="cd00452">
    <property type="entry name" value="KDPG_aldolase"/>
    <property type="match status" value="1"/>
</dbReference>
<protein>
    <submittedName>
        <fullName evidence="4">Bifunctional 4-hydroxy-2-oxoglutarate aldolase/2-dehydro-3-deoxy-phosphogluconate aldolase</fullName>
        <ecNumber evidence="4">4.1.2.14</ecNumber>
        <ecNumber evidence="4">4.1.3.16</ecNumber>
    </submittedName>
</protein>
<dbReference type="EMBL" id="JBHRYN010000060">
    <property type="protein sequence ID" value="MFC3702923.1"/>
    <property type="molecule type" value="Genomic_DNA"/>
</dbReference>
<comment type="caution">
    <text evidence="4">The sequence shown here is derived from an EMBL/GenBank/DDBJ whole genome shotgun (WGS) entry which is preliminary data.</text>
</comment>
<dbReference type="GO" id="GO:0008700">
    <property type="term" value="F:(R,S)-4-hydroxy-2-oxoglutarate aldolase activity"/>
    <property type="evidence" value="ECO:0007669"/>
    <property type="project" value="UniProtKB-EC"/>
</dbReference>
<dbReference type="PANTHER" id="PTHR30246:SF1">
    <property type="entry name" value="2-DEHYDRO-3-DEOXY-6-PHOSPHOGALACTONATE ALDOLASE-RELATED"/>
    <property type="match status" value="1"/>
</dbReference>
<dbReference type="InterPro" id="IPR031337">
    <property type="entry name" value="KDPG/KHG_AS_1"/>
</dbReference>
<evidence type="ECO:0000313" key="4">
    <source>
        <dbReference type="EMBL" id="MFC3702923.1"/>
    </source>
</evidence>
<dbReference type="EC" id="4.1.2.14" evidence="4"/>